<sequence length="61" mass="6995">MGITETSLPKAFMAGTQLSRTINTKYILATRRNCSRKLRGRKLSIVYFVVRTLKRTFETGI</sequence>
<gene>
    <name evidence="1" type="ORF">WN51_04967</name>
</gene>
<reference evidence="1 2" key="1">
    <citation type="submission" date="2015-07" db="EMBL/GenBank/DDBJ databases">
        <title>The genome of Melipona quadrifasciata.</title>
        <authorList>
            <person name="Pan H."/>
            <person name="Kapheim K."/>
        </authorList>
    </citation>
    <scope>NUCLEOTIDE SEQUENCE [LARGE SCALE GENOMIC DNA]</scope>
    <source>
        <strain evidence="1">0111107301</strain>
        <tissue evidence="1">Whole body</tissue>
    </source>
</reference>
<organism evidence="1 2">
    <name type="scientific">Melipona quadrifasciata</name>
    <dbReference type="NCBI Taxonomy" id="166423"/>
    <lineage>
        <taxon>Eukaryota</taxon>
        <taxon>Metazoa</taxon>
        <taxon>Ecdysozoa</taxon>
        <taxon>Arthropoda</taxon>
        <taxon>Hexapoda</taxon>
        <taxon>Insecta</taxon>
        <taxon>Pterygota</taxon>
        <taxon>Neoptera</taxon>
        <taxon>Endopterygota</taxon>
        <taxon>Hymenoptera</taxon>
        <taxon>Apocrita</taxon>
        <taxon>Aculeata</taxon>
        <taxon>Apoidea</taxon>
        <taxon>Anthophila</taxon>
        <taxon>Apidae</taxon>
        <taxon>Melipona</taxon>
    </lineage>
</organism>
<dbReference type="AlphaFoldDB" id="A0A0M8ZRK9"/>
<evidence type="ECO:0000313" key="2">
    <source>
        <dbReference type="Proteomes" id="UP000053105"/>
    </source>
</evidence>
<dbReference type="Proteomes" id="UP000053105">
    <property type="component" value="Unassembled WGS sequence"/>
</dbReference>
<evidence type="ECO:0000313" key="1">
    <source>
        <dbReference type="EMBL" id="KOX69685.1"/>
    </source>
</evidence>
<proteinExistence type="predicted"/>
<dbReference type="EMBL" id="KQ435883">
    <property type="protein sequence ID" value="KOX69685.1"/>
    <property type="molecule type" value="Genomic_DNA"/>
</dbReference>
<protein>
    <submittedName>
        <fullName evidence="1">Uncharacterized protein</fullName>
    </submittedName>
</protein>
<accession>A0A0M8ZRK9</accession>
<name>A0A0M8ZRK9_9HYME</name>
<keyword evidence="2" id="KW-1185">Reference proteome</keyword>